<evidence type="ECO:0000256" key="6">
    <source>
        <dbReference type="ARBA" id="ARBA00022989"/>
    </source>
</evidence>
<keyword evidence="3 11" id="KW-0808">Transferase</keyword>
<comment type="subcellular location">
    <subcellularLocation>
        <location evidence="1">Golgi apparatus membrane</location>
        <topology evidence="1">Single-pass type II membrane protein</topology>
    </subcellularLocation>
</comment>
<evidence type="ECO:0000256" key="9">
    <source>
        <dbReference type="ARBA" id="ARBA00023180"/>
    </source>
</evidence>
<dbReference type="FunFam" id="3.40.50.300:FF:000703">
    <property type="entry name" value="Sulfotransferase"/>
    <property type="match status" value="1"/>
</dbReference>
<evidence type="ECO:0000256" key="2">
    <source>
        <dbReference type="ARBA" id="ARBA00005530"/>
    </source>
</evidence>
<dbReference type="InterPro" id="IPR000863">
    <property type="entry name" value="Sulfotransferase_dom"/>
</dbReference>
<keyword evidence="9" id="KW-0325">Glycoprotein</keyword>
<dbReference type="GO" id="GO:0006790">
    <property type="term" value="P:sulfur compound metabolic process"/>
    <property type="evidence" value="ECO:0007669"/>
    <property type="project" value="TreeGrafter"/>
</dbReference>
<keyword evidence="10" id="KW-0119">Carbohydrate metabolism</keyword>
<keyword evidence="4" id="KW-0812">Transmembrane</keyword>
<evidence type="ECO:0000256" key="5">
    <source>
        <dbReference type="ARBA" id="ARBA00022968"/>
    </source>
</evidence>
<evidence type="ECO:0000313" key="14">
    <source>
        <dbReference type="Proteomes" id="UP000261480"/>
    </source>
</evidence>
<dbReference type="InterPro" id="IPR027417">
    <property type="entry name" value="P-loop_NTPase"/>
</dbReference>
<organism evidence="13 14">
    <name type="scientific">Poecilia mexicana</name>
    <dbReference type="NCBI Taxonomy" id="48701"/>
    <lineage>
        <taxon>Eukaryota</taxon>
        <taxon>Metazoa</taxon>
        <taxon>Chordata</taxon>
        <taxon>Craniata</taxon>
        <taxon>Vertebrata</taxon>
        <taxon>Euteleostomi</taxon>
        <taxon>Actinopterygii</taxon>
        <taxon>Neopterygii</taxon>
        <taxon>Teleostei</taxon>
        <taxon>Neoteleostei</taxon>
        <taxon>Acanthomorphata</taxon>
        <taxon>Ovalentaria</taxon>
        <taxon>Atherinomorphae</taxon>
        <taxon>Cyprinodontiformes</taxon>
        <taxon>Poeciliidae</taxon>
        <taxon>Poeciliinae</taxon>
        <taxon>Poecilia</taxon>
    </lineage>
</organism>
<evidence type="ECO:0000256" key="4">
    <source>
        <dbReference type="ARBA" id="ARBA00022692"/>
    </source>
</evidence>
<protein>
    <recommendedName>
        <fullName evidence="11">Sulfotransferase</fullName>
        <ecNumber evidence="11">2.8.2.-</ecNumber>
    </recommendedName>
</protein>
<evidence type="ECO:0000256" key="8">
    <source>
        <dbReference type="ARBA" id="ARBA00023136"/>
    </source>
</evidence>
<dbReference type="Proteomes" id="UP000261480">
    <property type="component" value="Unplaced"/>
</dbReference>
<keyword evidence="5" id="KW-0735">Signal-anchor</keyword>
<reference evidence="13" key="2">
    <citation type="submission" date="2025-09" db="UniProtKB">
        <authorList>
            <consortium name="Ensembl"/>
        </authorList>
    </citation>
    <scope>IDENTIFICATION</scope>
</reference>
<evidence type="ECO:0000313" key="13">
    <source>
        <dbReference type="Ensembl" id="ENSPMEP00000011210.1"/>
    </source>
</evidence>
<evidence type="ECO:0000256" key="1">
    <source>
        <dbReference type="ARBA" id="ARBA00004323"/>
    </source>
</evidence>
<comment type="similarity">
    <text evidence="2">Belongs to the sulfotransferase 1 family. Gal/GlcNAc/GalNAc subfamily.</text>
</comment>
<evidence type="ECO:0000256" key="10">
    <source>
        <dbReference type="ARBA" id="ARBA00023277"/>
    </source>
</evidence>
<dbReference type="SUPFAM" id="SSF52540">
    <property type="entry name" value="P-loop containing nucleoside triphosphate hydrolases"/>
    <property type="match status" value="1"/>
</dbReference>
<proteinExistence type="inferred from homology"/>
<dbReference type="PANTHER" id="PTHR10704">
    <property type="entry name" value="CARBOHYDRATE SULFOTRANSFERASE"/>
    <property type="match status" value="1"/>
</dbReference>
<dbReference type="Gene3D" id="3.40.50.300">
    <property type="entry name" value="P-loop containing nucleotide triphosphate hydrolases"/>
    <property type="match status" value="1"/>
</dbReference>
<dbReference type="GO" id="GO:0000139">
    <property type="term" value="C:Golgi membrane"/>
    <property type="evidence" value="ECO:0007669"/>
    <property type="project" value="UniProtKB-SubCell"/>
</dbReference>
<accession>A0A3B3X8A2</accession>
<keyword evidence="14" id="KW-1185">Reference proteome</keyword>
<keyword evidence="6" id="KW-1133">Transmembrane helix</keyword>
<name>A0A3B3X8A2_9TELE</name>
<evidence type="ECO:0000259" key="12">
    <source>
        <dbReference type="Pfam" id="PF00685"/>
    </source>
</evidence>
<dbReference type="InterPro" id="IPR051135">
    <property type="entry name" value="Gal/GlcNAc/GalNAc_ST"/>
</dbReference>
<dbReference type="Pfam" id="PF00685">
    <property type="entry name" value="Sulfotransfer_1"/>
    <property type="match status" value="1"/>
</dbReference>
<keyword evidence="8" id="KW-0472">Membrane</keyword>
<keyword evidence="7" id="KW-0333">Golgi apparatus</keyword>
<evidence type="ECO:0000256" key="3">
    <source>
        <dbReference type="ARBA" id="ARBA00022679"/>
    </source>
</evidence>
<reference evidence="13" key="1">
    <citation type="submission" date="2025-08" db="UniProtKB">
        <authorList>
            <consortium name="Ensembl"/>
        </authorList>
    </citation>
    <scope>IDENTIFICATION</scope>
</reference>
<dbReference type="STRING" id="48701.ENSPMEP00000011210"/>
<evidence type="ECO:0000256" key="11">
    <source>
        <dbReference type="RuleBase" id="RU361155"/>
    </source>
</evidence>
<evidence type="ECO:0000256" key="7">
    <source>
        <dbReference type="ARBA" id="ARBA00023034"/>
    </source>
</evidence>
<dbReference type="GO" id="GO:0006044">
    <property type="term" value="P:N-acetylglucosamine metabolic process"/>
    <property type="evidence" value="ECO:0007669"/>
    <property type="project" value="TreeGrafter"/>
</dbReference>
<dbReference type="Ensembl" id="ENSPMET00000031297.1">
    <property type="protein sequence ID" value="ENSPMEP00000011210.1"/>
    <property type="gene ID" value="ENSPMEG00000013241.1"/>
</dbReference>
<dbReference type="GO" id="GO:0001517">
    <property type="term" value="F:N-acetylglucosamine 6-O-sulfotransferase activity"/>
    <property type="evidence" value="ECO:0007669"/>
    <property type="project" value="UniProtKB-ARBA"/>
</dbReference>
<dbReference type="PANTHER" id="PTHR10704:SF4">
    <property type="entry name" value="CARBOHYDRATE SULFOTRANSFERASE 6"/>
    <property type="match status" value="1"/>
</dbReference>
<feature type="domain" description="Sulfotransferase" evidence="12">
    <location>
        <begin position="64"/>
        <end position="370"/>
    </location>
</feature>
<dbReference type="EC" id="2.8.2.-" evidence="11"/>
<sequence length="402" mass="46275">MDQNSFGQLKAAAMRSNFTMIPRCRFRTLILLGVLQGAAVVLFYDWYTRISPRHSPPPEGRKVHVLLLSSWRSGSSFLGQVFSQHPSVFYLMEPAWHVWTRNHKSGAKSLRVPVREMLWGLYKCDFSLIRDYLPGNPRLSSFFMWTRSQALCSPPACPVKSANESHCSQACHSASLDKAQDACATYTHVVLKETRFFEMESLYPLLLDPSLDLRVVHLVRDPRAVMRSREESAYLLDRDSVIVLEHRNVSAADRQYEVIREICRSHLDIYERGFLDPPAFLEGRYKLVRYEDVARNPLTELNSIYEFVGLKMTYEVEEWIQKMTHGRGKGGGSVAFKITSRNASEVSQAWRTVLKHSKVQRIQKLCKGAMLLLGYRTVESEEEQKRLDIDLLDPGQYFSWAV</sequence>
<dbReference type="AlphaFoldDB" id="A0A3B3X8A2"/>